<feature type="non-terminal residue" evidence="1">
    <location>
        <position position="55"/>
    </location>
</feature>
<protein>
    <submittedName>
        <fullName evidence="1">Uncharacterized protein</fullName>
    </submittedName>
</protein>
<reference evidence="1" key="1">
    <citation type="submission" date="2018-06" db="EMBL/GenBank/DDBJ databases">
        <authorList>
            <person name="Zhirakovskaya E."/>
        </authorList>
    </citation>
    <scope>NUCLEOTIDE SEQUENCE</scope>
</reference>
<name>A0A3B0W659_9ZZZZ</name>
<proteinExistence type="predicted"/>
<gene>
    <name evidence="1" type="ORF">MNBD_GAMMA02-1143</name>
</gene>
<dbReference type="AlphaFoldDB" id="A0A3B0W659"/>
<sequence>MPHIYNRRDLTFQLYEVLDVEKLCQSPHYQDHSADIFEQLIDLVERMAEELFQPH</sequence>
<organism evidence="1">
    <name type="scientific">hydrothermal vent metagenome</name>
    <dbReference type="NCBI Taxonomy" id="652676"/>
    <lineage>
        <taxon>unclassified sequences</taxon>
        <taxon>metagenomes</taxon>
        <taxon>ecological metagenomes</taxon>
    </lineage>
</organism>
<dbReference type="EMBL" id="UOFA01000375">
    <property type="protein sequence ID" value="VAW47900.1"/>
    <property type="molecule type" value="Genomic_DNA"/>
</dbReference>
<evidence type="ECO:0000313" key="1">
    <source>
        <dbReference type="EMBL" id="VAW47900.1"/>
    </source>
</evidence>
<accession>A0A3B0W659</accession>